<name>A0A839A4B2_9LACT</name>
<organism evidence="2 3">
    <name type="scientific">Ruoffia halotolerans</name>
    <dbReference type="NCBI Taxonomy" id="2748684"/>
    <lineage>
        <taxon>Bacteria</taxon>
        <taxon>Bacillati</taxon>
        <taxon>Bacillota</taxon>
        <taxon>Bacilli</taxon>
        <taxon>Lactobacillales</taxon>
        <taxon>Aerococcaceae</taxon>
        <taxon>Ruoffia</taxon>
    </lineage>
</organism>
<feature type="transmembrane region" description="Helical" evidence="1">
    <location>
        <begin position="28"/>
        <end position="52"/>
    </location>
</feature>
<feature type="transmembrane region" description="Helical" evidence="1">
    <location>
        <begin position="215"/>
        <end position="236"/>
    </location>
</feature>
<feature type="transmembrane region" description="Helical" evidence="1">
    <location>
        <begin position="242"/>
        <end position="258"/>
    </location>
</feature>
<evidence type="ECO:0000256" key="1">
    <source>
        <dbReference type="SAM" id="Phobius"/>
    </source>
</evidence>
<comment type="caution">
    <text evidence="2">The sequence shown here is derived from an EMBL/GenBank/DDBJ whole genome shotgun (WGS) entry which is preliminary data.</text>
</comment>
<keyword evidence="3" id="KW-1185">Reference proteome</keyword>
<sequence>MKKIFNLLKLGLKNPRYYIESINMPWKYIHLVAFGSILAMTLAMFVNIIPVFSQISDDFSNAVEYIPEYSLSEGTLNIAEGEKPLYYQSDSVQIVIDDSINTEMGFETEIPAEQREMLMPKSPIGIFIIEDYAFLTVGEVVQEIPGYDYLFANNHRFELFLNYIVEESFSINTMMFVVMLVTAFFVYWFQIILISIMAGFFNVRLTRAINFKARLKLTVVISFVPILLLELMSILIPGFVPTQFTLAAITLFLLYLAFKNHTKFIHTIMNNLDEINTIDLNFKDDTDSQDNDDNDDDDDEK</sequence>
<dbReference type="Proteomes" id="UP000571018">
    <property type="component" value="Unassembled WGS sequence"/>
</dbReference>
<keyword evidence="1" id="KW-0812">Transmembrane</keyword>
<gene>
    <name evidence="2" type="ORF">HW423_04440</name>
</gene>
<evidence type="ECO:0000313" key="3">
    <source>
        <dbReference type="Proteomes" id="UP000571018"/>
    </source>
</evidence>
<protein>
    <submittedName>
        <fullName evidence="2">DUF1189 family protein</fullName>
    </submittedName>
</protein>
<reference evidence="2 3" key="1">
    <citation type="submission" date="2020-06" db="EMBL/GenBank/DDBJ databases">
        <title>Reclassification of Facklamia ignava, Facklamia soureckii and Facklami tabacinasalis as Falseniella iganva gen. nov., comb. nov., Hutsoniella ignava gen. nov., comb. nov., and Ruoffia tabacinasalis gen. nov., comb. nov and description of Ruoffia haltotolerans sp. nov., isolated from hypersaline Inland Sea of Qatar.</title>
        <authorList>
            <person name="Fotedar R."/>
            <person name="Sankaranarayanan K."/>
            <person name="Lawson P."/>
            <person name="Caldwell M."/>
            <person name="Zeyara A."/>
            <person name="Al Malki A."/>
            <person name="Ali M."/>
        </authorList>
    </citation>
    <scope>NUCLEOTIDE SEQUENCE [LARGE SCALE GENOMIC DNA]</scope>
    <source>
        <strain evidence="2 3">INB8</strain>
    </source>
</reference>
<keyword evidence="1" id="KW-0472">Membrane</keyword>
<accession>A0A839A4B2</accession>
<feature type="transmembrane region" description="Helical" evidence="1">
    <location>
        <begin position="176"/>
        <end position="203"/>
    </location>
</feature>
<proteinExistence type="predicted"/>
<dbReference type="RefSeq" id="WP_218930738.1">
    <property type="nucleotide sequence ID" value="NZ_JACAOA010000008.1"/>
</dbReference>
<dbReference type="EMBL" id="JACAOA010000008">
    <property type="protein sequence ID" value="MBA5729029.1"/>
    <property type="molecule type" value="Genomic_DNA"/>
</dbReference>
<keyword evidence="1" id="KW-1133">Transmembrane helix</keyword>
<evidence type="ECO:0000313" key="2">
    <source>
        <dbReference type="EMBL" id="MBA5729029.1"/>
    </source>
</evidence>
<dbReference type="InterPro" id="IPR009574">
    <property type="entry name" value="DUF1189"/>
</dbReference>
<dbReference type="AlphaFoldDB" id="A0A839A4B2"/>
<dbReference type="Pfam" id="PF06691">
    <property type="entry name" value="DUF1189"/>
    <property type="match status" value="1"/>
</dbReference>